<dbReference type="AlphaFoldDB" id="A0A2G8LCQ6"/>
<evidence type="ECO:0000256" key="1">
    <source>
        <dbReference type="ARBA" id="ARBA00006382"/>
    </source>
</evidence>
<evidence type="ECO:0000256" key="2">
    <source>
        <dbReference type="ARBA" id="ARBA00023002"/>
    </source>
</evidence>
<organism evidence="6 7">
    <name type="scientific">Stichopus japonicus</name>
    <name type="common">Sea cucumber</name>
    <dbReference type="NCBI Taxonomy" id="307972"/>
    <lineage>
        <taxon>Eukaryota</taxon>
        <taxon>Metazoa</taxon>
        <taxon>Echinodermata</taxon>
        <taxon>Eleutherozoa</taxon>
        <taxon>Echinozoa</taxon>
        <taxon>Holothuroidea</taxon>
        <taxon>Aspidochirotacea</taxon>
        <taxon>Aspidochirotida</taxon>
        <taxon>Stichopodidae</taxon>
        <taxon>Apostichopus</taxon>
    </lineage>
</organism>
<dbReference type="STRING" id="307972.A0A2G8LCQ6"/>
<dbReference type="PANTHER" id="PTHR42722:SF1">
    <property type="entry name" value="VALINE DEHYDROGENASE"/>
    <property type="match status" value="1"/>
</dbReference>
<dbReference type="Pfam" id="PF00208">
    <property type="entry name" value="ELFV_dehydrog"/>
    <property type="match status" value="1"/>
</dbReference>
<dbReference type="Gene3D" id="3.40.50.10860">
    <property type="entry name" value="Leucine Dehydrogenase, chain A, domain 1"/>
    <property type="match status" value="1"/>
</dbReference>
<dbReference type="InterPro" id="IPR006097">
    <property type="entry name" value="Glu/Leu/Phe/Val/Trp_DH_dimer"/>
</dbReference>
<evidence type="ECO:0000256" key="3">
    <source>
        <dbReference type="ARBA" id="ARBA00023027"/>
    </source>
</evidence>
<dbReference type="InterPro" id="IPR006096">
    <property type="entry name" value="Glu/Leu/Phe/Val/Trp_DH_C"/>
</dbReference>
<evidence type="ECO:0000313" key="7">
    <source>
        <dbReference type="Proteomes" id="UP000230750"/>
    </source>
</evidence>
<dbReference type="Pfam" id="PF02812">
    <property type="entry name" value="ELFV_dehydrog_N"/>
    <property type="match status" value="1"/>
</dbReference>
<dbReference type="InterPro" id="IPR016211">
    <property type="entry name" value="Glu/Phe/Leu/Val/Trp_DH_bac/arc"/>
</dbReference>
<keyword evidence="3" id="KW-0520">NAD</keyword>
<comment type="caution">
    <text evidence="6">The sequence shown here is derived from an EMBL/GenBank/DDBJ whole genome shotgun (WGS) entry which is preliminary data.</text>
</comment>
<dbReference type="SMART" id="SM00839">
    <property type="entry name" value="ELFV_dehydrog"/>
    <property type="match status" value="1"/>
</dbReference>
<proteinExistence type="inferred from homology"/>
<gene>
    <name evidence="6" type="ORF">BSL78_05068</name>
</gene>
<dbReference type="Proteomes" id="UP000230750">
    <property type="component" value="Unassembled WGS sequence"/>
</dbReference>
<dbReference type="InterPro" id="IPR046346">
    <property type="entry name" value="Aminoacid_DH-like_N_sf"/>
</dbReference>
<dbReference type="PIRSF" id="PIRSF000188">
    <property type="entry name" value="Phe_leu_dh"/>
    <property type="match status" value="1"/>
</dbReference>
<dbReference type="InterPro" id="IPR006095">
    <property type="entry name" value="Glu/Leu/Phe/Val/Trp_DH"/>
</dbReference>
<dbReference type="OrthoDB" id="6413352at2759"/>
<accession>A0A2G8LCQ6</accession>
<protein>
    <submittedName>
        <fullName evidence="6">Putative glutamate dehydrogenase A-like</fullName>
    </submittedName>
</protein>
<evidence type="ECO:0000313" key="6">
    <source>
        <dbReference type="EMBL" id="PIK58032.1"/>
    </source>
</evidence>
<dbReference type="PANTHER" id="PTHR42722">
    <property type="entry name" value="LEUCINE DEHYDROGENASE"/>
    <property type="match status" value="1"/>
</dbReference>
<dbReference type="EMBL" id="MRZV01000125">
    <property type="protein sequence ID" value="PIK58032.1"/>
    <property type="molecule type" value="Genomic_DNA"/>
</dbReference>
<dbReference type="Gene3D" id="3.40.50.720">
    <property type="entry name" value="NAD(P)-binding Rossmann-like Domain"/>
    <property type="match status" value="1"/>
</dbReference>
<dbReference type="SUPFAM" id="SSF53223">
    <property type="entry name" value="Aminoacid dehydrogenase-like, N-terminal domain"/>
    <property type="match status" value="1"/>
</dbReference>
<sequence length="356" mass="38637">MEDFLRDGLRLAQGMGLKSALAGLWAGGGKGVVQMPEGERHKDAEFRTAMFHDYGEFLSSLNGCYVAAEDVGLNVNDLDDVNTFTRYTTCISETRGGSGNPSVATGKGVICAMEGALDHLQMGTLAGKSIAIQGAGNVATTIVDGLLQRDVGKILITDCNVDTIKRMQEKFSQDSDKVEIVKVDVGDNSVLSHLAIYCHRVPLEIKHGITKPVDFLVIQILNPSTIPGIKAKIVCGAANNQLGCPADSELLSKLGITYVVDFLANRMGIVNCANETYGRLTSDPAIERHFGRDWENSVFLMTKATIAKADKDGISTHEAANRIADELSLQLHPIWPNRSKEIIESLVNAKWHLQER</sequence>
<dbReference type="PRINTS" id="PR00082">
    <property type="entry name" value="GLFDHDRGNASE"/>
</dbReference>
<reference evidence="6 7" key="1">
    <citation type="journal article" date="2017" name="PLoS Biol.">
        <title>The sea cucumber genome provides insights into morphological evolution and visceral regeneration.</title>
        <authorList>
            <person name="Zhang X."/>
            <person name="Sun L."/>
            <person name="Yuan J."/>
            <person name="Sun Y."/>
            <person name="Gao Y."/>
            <person name="Zhang L."/>
            <person name="Li S."/>
            <person name="Dai H."/>
            <person name="Hamel J.F."/>
            <person name="Liu C."/>
            <person name="Yu Y."/>
            <person name="Liu S."/>
            <person name="Lin W."/>
            <person name="Guo K."/>
            <person name="Jin S."/>
            <person name="Xu P."/>
            <person name="Storey K.B."/>
            <person name="Huan P."/>
            <person name="Zhang T."/>
            <person name="Zhou Y."/>
            <person name="Zhang J."/>
            <person name="Lin C."/>
            <person name="Li X."/>
            <person name="Xing L."/>
            <person name="Huo D."/>
            <person name="Sun M."/>
            <person name="Wang L."/>
            <person name="Mercier A."/>
            <person name="Li F."/>
            <person name="Yang H."/>
            <person name="Xiang J."/>
        </authorList>
    </citation>
    <scope>NUCLEOTIDE SEQUENCE [LARGE SCALE GENOMIC DNA]</scope>
    <source>
        <strain evidence="6">Shaxun</strain>
        <tissue evidence="6">Muscle</tissue>
    </source>
</reference>
<evidence type="ECO:0000256" key="4">
    <source>
        <dbReference type="RuleBase" id="RU004417"/>
    </source>
</evidence>
<dbReference type="GO" id="GO:0016639">
    <property type="term" value="F:oxidoreductase activity, acting on the CH-NH2 group of donors, NAD or NADP as acceptor"/>
    <property type="evidence" value="ECO:0007669"/>
    <property type="project" value="InterPro"/>
</dbReference>
<name>A0A2G8LCQ6_STIJA</name>
<keyword evidence="2 4" id="KW-0560">Oxidoreductase</keyword>
<dbReference type="SUPFAM" id="SSF51735">
    <property type="entry name" value="NAD(P)-binding Rossmann-fold domains"/>
    <property type="match status" value="1"/>
</dbReference>
<keyword evidence="7" id="KW-1185">Reference proteome</keyword>
<dbReference type="InterPro" id="IPR036291">
    <property type="entry name" value="NAD(P)-bd_dom_sf"/>
</dbReference>
<evidence type="ECO:0000259" key="5">
    <source>
        <dbReference type="SMART" id="SM00839"/>
    </source>
</evidence>
<dbReference type="GO" id="GO:0006520">
    <property type="term" value="P:amino acid metabolic process"/>
    <property type="evidence" value="ECO:0007669"/>
    <property type="project" value="InterPro"/>
</dbReference>
<comment type="similarity">
    <text evidence="1 4">Belongs to the Glu/Leu/Phe/Val dehydrogenases family.</text>
</comment>
<feature type="domain" description="Glutamate/phenylalanine/leucine/valine/L-tryptophan dehydrogenase C-terminal" evidence="5">
    <location>
        <begin position="99"/>
        <end position="331"/>
    </location>
</feature>